<dbReference type="AlphaFoldDB" id="A0A438CVW7"/>
<reference evidence="2 3" key="1">
    <citation type="journal article" date="2018" name="PLoS Genet.">
        <title>Population sequencing reveals clonal diversity and ancestral inbreeding in the grapevine cultivar Chardonnay.</title>
        <authorList>
            <person name="Roach M.J."/>
            <person name="Johnson D.L."/>
            <person name="Bohlmann J."/>
            <person name="van Vuuren H.J."/>
            <person name="Jones S.J."/>
            <person name="Pretorius I.S."/>
            <person name="Schmidt S.A."/>
            <person name="Borneman A.R."/>
        </authorList>
    </citation>
    <scope>NUCLEOTIDE SEQUENCE [LARGE SCALE GENOMIC DNA]</scope>
    <source>
        <strain evidence="3">cv. Chardonnay</strain>
        <tissue evidence="2">Leaf</tissue>
    </source>
</reference>
<evidence type="ECO:0000256" key="1">
    <source>
        <dbReference type="SAM" id="MobiDB-lite"/>
    </source>
</evidence>
<feature type="compositionally biased region" description="Low complexity" evidence="1">
    <location>
        <begin position="1"/>
        <end position="12"/>
    </location>
</feature>
<comment type="caution">
    <text evidence="2">The sequence shown here is derived from an EMBL/GenBank/DDBJ whole genome shotgun (WGS) entry which is preliminary data.</text>
</comment>
<protein>
    <submittedName>
        <fullName evidence="2">Uncharacterized protein</fullName>
    </submittedName>
</protein>
<evidence type="ECO:0000313" key="2">
    <source>
        <dbReference type="EMBL" id="RVW27342.1"/>
    </source>
</evidence>
<organism evidence="2 3">
    <name type="scientific">Vitis vinifera</name>
    <name type="common">Grape</name>
    <dbReference type="NCBI Taxonomy" id="29760"/>
    <lineage>
        <taxon>Eukaryota</taxon>
        <taxon>Viridiplantae</taxon>
        <taxon>Streptophyta</taxon>
        <taxon>Embryophyta</taxon>
        <taxon>Tracheophyta</taxon>
        <taxon>Spermatophyta</taxon>
        <taxon>Magnoliopsida</taxon>
        <taxon>eudicotyledons</taxon>
        <taxon>Gunneridae</taxon>
        <taxon>Pentapetalae</taxon>
        <taxon>rosids</taxon>
        <taxon>Vitales</taxon>
        <taxon>Vitaceae</taxon>
        <taxon>Viteae</taxon>
        <taxon>Vitis</taxon>
    </lineage>
</organism>
<evidence type="ECO:0000313" key="3">
    <source>
        <dbReference type="Proteomes" id="UP000288805"/>
    </source>
</evidence>
<sequence length="215" mass="23751">MVITSSHSLSRSSQKRRKSTSLSHKSLIREGLDGLGPAHCHPEADPASSRHYISPEHAIPSSVKPSQAPPFVDQPMPHQEPPTGEAAEHHSTSLRSFFITKASEIEESSLESMAKDVRTHHRREAEHELICYRPGCDDHECCVLLSKGVRIGERSTIPPRCLTSGILFPPTFHPDVSHPEFFSAAIPSGYFASGAYRRMGEEGVSTSPVRRIRIL</sequence>
<dbReference type="EMBL" id="QGNW01001955">
    <property type="protein sequence ID" value="RVW27342.1"/>
    <property type="molecule type" value="Genomic_DNA"/>
</dbReference>
<accession>A0A438CVW7</accession>
<proteinExistence type="predicted"/>
<feature type="region of interest" description="Disordered" evidence="1">
    <location>
        <begin position="1"/>
        <end position="91"/>
    </location>
</feature>
<gene>
    <name evidence="2" type="ORF">CK203_110233</name>
</gene>
<dbReference type="Proteomes" id="UP000288805">
    <property type="component" value="Unassembled WGS sequence"/>
</dbReference>
<name>A0A438CVW7_VITVI</name>